<dbReference type="Proteomes" id="UP000053780">
    <property type="component" value="Unassembled WGS sequence"/>
</dbReference>
<gene>
    <name evidence="1" type="ORF">NAPIS_ORF02278</name>
</gene>
<dbReference type="VEuPathDB" id="MicrosporidiaDB:NAPIS_ORF02278"/>
<evidence type="ECO:0000313" key="1">
    <source>
        <dbReference type="EMBL" id="EQB60157.1"/>
    </source>
</evidence>
<evidence type="ECO:0000313" key="2">
    <source>
        <dbReference type="Proteomes" id="UP000053780"/>
    </source>
</evidence>
<dbReference type="AlphaFoldDB" id="T0KXN7"/>
<sequence length="183" mass="21462">MYIIFVFISIIFNSNNEVITTENDKIIVNKRTFMNENDTTMDMITLNTNDNIFNELNKIKKLRHLEKSINTSDKNNDEGINITLDEYIEFKWNFNDIYEIENDASDIMKNSANIGDVNFKRSKNLEIQQCLDNQNLLEKSCNNLGKDIFTDLLCYEVLKDVDLEIGNNFNIDRIQNNEIVLKK</sequence>
<organism evidence="1 2">
    <name type="scientific">Vairimorpha apis BRL 01</name>
    <dbReference type="NCBI Taxonomy" id="1037528"/>
    <lineage>
        <taxon>Eukaryota</taxon>
        <taxon>Fungi</taxon>
        <taxon>Fungi incertae sedis</taxon>
        <taxon>Microsporidia</taxon>
        <taxon>Nosematidae</taxon>
        <taxon>Vairimorpha</taxon>
    </lineage>
</organism>
<keyword evidence="2" id="KW-1185">Reference proteome</keyword>
<dbReference type="HOGENOM" id="CLU_1475564_0_0_1"/>
<name>T0KXN7_9MICR</name>
<reference evidence="1 2" key="1">
    <citation type="journal article" date="2013" name="BMC Genomics">
        <title>Genome sequencing and comparative genomics of honey bee microsporidia, Nosema apis reveal novel insights into host-parasite interactions.</title>
        <authorList>
            <person name="Chen Yp."/>
            <person name="Pettis J.S."/>
            <person name="Zhao Y."/>
            <person name="Liu X."/>
            <person name="Tallon L.J."/>
            <person name="Sadzewicz L.D."/>
            <person name="Li R."/>
            <person name="Zheng H."/>
            <person name="Huang S."/>
            <person name="Zhang X."/>
            <person name="Hamilton M.C."/>
            <person name="Pernal S.F."/>
            <person name="Melathopoulos A.P."/>
            <person name="Yan X."/>
            <person name="Evans J.D."/>
        </authorList>
    </citation>
    <scope>NUCLEOTIDE SEQUENCE [LARGE SCALE GENOMIC DNA]</scope>
    <source>
        <strain evidence="1 2">BRL 01</strain>
    </source>
</reference>
<dbReference type="EMBL" id="KE647325">
    <property type="protein sequence ID" value="EQB60157.1"/>
    <property type="molecule type" value="Genomic_DNA"/>
</dbReference>
<proteinExistence type="predicted"/>
<protein>
    <submittedName>
        <fullName evidence="1">Uncharacterized protein</fullName>
    </submittedName>
</protein>
<accession>T0KXN7</accession>